<dbReference type="KEGG" id="osg:BST96_06890"/>
<dbReference type="Gene3D" id="3.40.50.12580">
    <property type="match status" value="1"/>
</dbReference>
<name>A0A1X9N9V7_9GAMM</name>
<organism evidence="1 2">
    <name type="scientific">Oceanicoccus sagamiensis</name>
    <dbReference type="NCBI Taxonomy" id="716816"/>
    <lineage>
        <taxon>Bacteria</taxon>
        <taxon>Pseudomonadati</taxon>
        <taxon>Pseudomonadota</taxon>
        <taxon>Gammaproteobacteria</taxon>
        <taxon>Cellvibrionales</taxon>
        <taxon>Spongiibacteraceae</taxon>
        <taxon>Oceanicoccus</taxon>
    </lineage>
</organism>
<dbReference type="OrthoDB" id="9780552at2"/>
<evidence type="ECO:0000313" key="2">
    <source>
        <dbReference type="Proteomes" id="UP000193450"/>
    </source>
</evidence>
<dbReference type="Pfam" id="PF04464">
    <property type="entry name" value="Glyphos_transf"/>
    <property type="match status" value="1"/>
</dbReference>
<dbReference type="GO" id="GO:0047355">
    <property type="term" value="F:CDP-glycerol glycerophosphotransferase activity"/>
    <property type="evidence" value="ECO:0007669"/>
    <property type="project" value="InterPro"/>
</dbReference>
<dbReference type="GO" id="GO:0016020">
    <property type="term" value="C:membrane"/>
    <property type="evidence" value="ECO:0007669"/>
    <property type="project" value="InterPro"/>
</dbReference>
<gene>
    <name evidence="1" type="ORF">BST96_06890</name>
</gene>
<protein>
    <recommendedName>
        <fullName evidence="3">CDP-glycerol--glycerophosphate glycerophosphotransferase</fullName>
    </recommendedName>
</protein>
<keyword evidence="2" id="KW-1185">Reference proteome</keyword>
<dbReference type="EMBL" id="CP019343">
    <property type="protein sequence ID" value="ARN73864.1"/>
    <property type="molecule type" value="Genomic_DNA"/>
</dbReference>
<dbReference type="STRING" id="716816.BST96_06890"/>
<accession>A0A1X9N9V7</accession>
<evidence type="ECO:0008006" key="3">
    <source>
        <dbReference type="Google" id="ProtNLM"/>
    </source>
</evidence>
<dbReference type="AlphaFoldDB" id="A0A1X9N9V7"/>
<sequence>MPFERVKNFLAARRGQKAFNALSQANREIVFYSEDIHSFVHFEEIINGLFSRYKQEVCYLTSAPDDPLLSRPLPGMQVFYIGEGLVRTTVFRTLKAGLLVMTMPDLENFHIKRSQIFQVHYLYLFHAMVSTHSNYRKAAFDNFDTIFCTGSFQIDEIRATETEYGLKKKNLYSDGYRRLEAIIADVQRHRSLTQDSIDNGKKTVIVAPSWGDNAILERCGEEIVEVLLEAGYNTIVRPHPMTTKHRPQLIEAINTRFSENENFSLQIDVRDNKTLYESHVMISDWSGVAMEYAFACERPVVFIDLPKKCNNPEADRIPHTPIEVSIRNKVGRVVSPDSLGALPAVIEDIYKDTSKFTHQIRAAREESVFNLGGSIDGAVDEIMRIASTLKS</sequence>
<reference evidence="1 2" key="1">
    <citation type="submission" date="2016-11" db="EMBL/GenBank/DDBJ databases">
        <title>Trade-off between light-utilization and light-protection in marine flavobacteria.</title>
        <authorList>
            <person name="Kumagai Y."/>
        </authorList>
    </citation>
    <scope>NUCLEOTIDE SEQUENCE [LARGE SCALE GENOMIC DNA]</scope>
    <source>
        <strain evidence="1 2">NBRC 107125</strain>
    </source>
</reference>
<proteinExistence type="predicted"/>
<dbReference type="InterPro" id="IPR043148">
    <property type="entry name" value="TagF_C"/>
</dbReference>
<dbReference type="SUPFAM" id="SSF53756">
    <property type="entry name" value="UDP-Glycosyltransferase/glycogen phosphorylase"/>
    <property type="match status" value="1"/>
</dbReference>
<dbReference type="Proteomes" id="UP000193450">
    <property type="component" value="Chromosome"/>
</dbReference>
<dbReference type="RefSeq" id="WP_085757985.1">
    <property type="nucleotide sequence ID" value="NZ_CP019343.1"/>
</dbReference>
<dbReference type="InterPro" id="IPR007554">
    <property type="entry name" value="Glycerophosphate_synth"/>
</dbReference>
<evidence type="ECO:0000313" key="1">
    <source>
        <dbReference type="EMBL" id="ARN73864.1"/>
    </source>
</evidence>